<keyword evidence="1" id="KW-0472">Membrane</keyword>
<accession>A0A382HT57</accession>
<keyword evidence="1" id="KW-1133">Transmembrane helix</keyword>
<feature type="transmembrane region" description="Helical" evidence="1">
    <location>
        <begin position="63"/>
        <end position="83"/>
    </location>
</feature>
<proteinExistence type="predicted"/>
<dbReference type="EMBL" id="UINC01063197">
    <property type="protein sequence ID" value="SVB90574.1"/>
    <property type="molecule type" value="Genomic_DNA"/>
</dbReference>
<keyword evidence="1" id="KW-0812">Transmembrane</keyword>
<feature type="non-terminal residue" evidence="2">
    <location>
        <position position="112"/>
    </location>
</feature>
<organism evidence="2">
    <name type="scientific">marine metagenome</name>
    <dbReference type="NCBI Taxonomy" id="408172"/>
    <lineage>
        <taxon>unclassified sequences</taxon>
        <taxon>metagenomes</taxon>
        <taxon>ecological metagenomes</taxon>
    </lineage>
</organism>
<evidence type="ECO:0000313" key="2">
    <source>
        <dbReference type="EMBL" id="SVB90574.1"/>
    </source>
</evidence>
<name>A0A382HT57_9ZZZZ</name>
<reference evidence="2" key="1">
    <citation type="submission" date="2018-05" db="EMBL/GenBank/DDBJ databases">
        <authorList>
            <person name="Lanie J.A."/>
            <person name="Ng W.-L."/>
            <person name="Kazmierczak K.M."/>
            <person name="Andrzejewski T.M."/>
            <person name="Davidsen T.M."/>
            <person name="Wayne K.J."/>
            <person name="Tettelin H."/>
            <person name="Glass J.I."/>
            <person name="Rusch D."/>
            <person name="Podicherti R."/>
            <person name="Tsui H.-C.T."/>
            <person name="Winkler M.E."/>
        </authorList>
    </citation>
    <scope>NUCLEOTIDE SEQUENCE</scope>
</reference>
<gene>
    <name evidence="2" type="ORF">METZ01_LOCUS243428</name>
</gene>
<evidence type="ECO:0000256" key="1">
    <source>
        <dbReference type="SAM" id="Phobius"/>
    </source>
</evidence>
<dbReference type="AlphaFoldDB" id="A0A382HT57"/>
<sequence>MIPLKEDKHYVENEDDTKEFLQERRSLASFTYNPNSRYSESFVWEKINIMIDFFKKLNKFNTFLILLVAISFILNCITVHYMVLIKVYADKYVPKISSEIDEAYVRFNEDSD</sequence>
<protein>
    <submittedName>
        <fullName evidence="2">Uncharacterized protein</fullName>
    </submittedName>
</protein>